<dbReference type="EMBL" id="CP001737">
    <property type="protein sequence ID" value="ACV80744.1"/>
    <property type="molecule type" value="Genomic_DNA"/>
</dbReference>
<keyword evidence="1" id="KW-0732">Signal</keyword>
<gene>
    <name evidence="3" type="ordered locus">Namu_4458</name>
</gene>
<feature type="region of interest" description="Disordered" evidence="2">
    <location>
        <begin position="71"/>
        <end position="125"/>
    </location>
</feature>
<evidence type="ECO:0008006" key="5">
    <source>
        <dbReference type="Google" id="ProtNLM"/>
    </source>
</evidence>
<accession>C8XKT7</accession>
<evidence type="ECO:0000313" key="4">
    <source>
        <dbReference type="Proteomes" id="UP000002218"/>
    </source>
</evidence>
<evidence type="ECO:0000256" key="1">
    <source>
        <dbReference type="ARBA" id="ARBA00022729"/>
    </source>
</evidence>
<dbReference type="Gene3D" id="2.60.40.1240">
    <property type="match status" value="1"/>
</dbReference>
<keyword evidence="4" id="KW-1185">Reference proteome</keyword>
<dbReference type="OrthoDB" id="3831250at2"/>
<dbReference type="HOGENOM" id="CLU_1106228_0_0_11"/>
<feature type="compositionally biased region" description="Low complexity" evidence="2">
    <location>
        <begin position="83"/>
        <end position="106"/>
    </location>
</feature>
<dbReference type="KEGG" id="nml:Namu_4458"/>
<sequence length="251" mass="24262">MNMPAFDGRGGRRSGARRSHLLATKRGWTAAVGACTLLVLAGCTSTGTEAPRSSDGAAAAVTSASMPYAGVDPTATDGASDRPVGASGDAASSSAPPPATTQVPAPGGAGNIQETVPTGTAPSNAPVALDAAGDFGNGIAVGLTSIESISAVAQMPGEVAGPGIRVEVTITNGSNQLIDVSNVVVDLQDAAGTPAVPMTSGATPFSGSIDAGASASGVYLFTVPAGYSNPATISVSYNAAAPVVVFSGDTK</sequence>
<reference evidence="4" key="1">
    <citation type="submission" date="2009-09" db="EMBL/GenBank/DDBJ databases">
        <title>The complete genome of Nakamurella multipartita DSM 44233.</title>
        <authorList>
            <consortium name="US DOE Joint Genome Institute (JGI-PGF)"/>
            <person name="Lucas S."/>
            <person name="Copeland A."/>
            <person name="Lapidus A."/>
            <person name="Glavina del Rio T."/>
            <person name="Dalin E."/>
            <person name="Tice H."/>
            <person name="Bruce D."/>
            <person name="Goodwin L."/>
            <person name="Pitluck S."/>
            <person name="Kyrpides N."/>
            <person name="Mavromatis K."/>
            <person name="Ivanova N."/>
            <person name="Ovchinnikova G."/>
            <person name="Sims D."/>
            <person name="Meincke L."/>
            <person name="Brettin T."/>
            <person name="Detter J.C."/>
            <person name="Han C."/>
            <person name="Larimer F."/>
            <person name="Land M."/>
            <person name="Hauser L."/>
            <person name="Markowitz V."/>
            <person name="Cheng J.-F."/>
            <person name="Hugenholtz P."/>
            <person name="Woyke T."/>
            <person name="Wu D."/>
            <person name="Klenk H.-P."/>
            <person name="Eisen J.A."/>
        </authorList>
    </citation>
    <scope>NUCLEOTIDE SEQUENCE [LARGE SCALE GENOMIC DNA]</scope>
    <source>
        <strain evidence="4">ATCC 700099 / DSM 44233 / CIP 104796 / JCM 9543 / NBRC 105858 / Y-104</strain>
    </source>
</reference>
<proteinExistence type="predicted"/>
<dbReference type="eggNOG" id="ENOG5033GUD">
    <property type="taxonomic scope" value="Bacteria"/>
</dbReference>
<dbReference type="AlphaFoldDB" id="C8XKT7"/>
<dbReference type="InParanoid" id="C8XKT7"/>
<dbReference type="RefSeq" id="WP_015749566.1">
    <property type="nucleotide sequence ID" value="NC_013235.1"/>
</dbReference>
<dbReference type="STRING" id="479431.Namu_4458"/>
<dbReference type="Proteomes" id="UP000002218">
    <property type="component" value="Chromosome"/>
</dbReference>
<evidence type="ECO:0000256" key="2">
    <source>
        <dbReference type="SAM" id="MobiDB-lite"/>
    </source>
</evidence>
<organism evidence="3 4">
    <name type="scientific">Nakamurella multipartita (strain ATCC 700099 / DSM 44233 / CIP 104796 / JCM 9543 / NBRC 105858 / Y-104)</name>
    <name type="common">Microsphaera multipartita</name>
    <dbReference type="NCBI Taxonomy" id="479431"/>
    <lineage>
        <taxon>Bacteria</taxon>
        <taxon>Bacillati</taxon>
        <taxon>Actinomycetota</taxon>
        <taxon>Actinomycetes</taxon>
        <taxon>Nakamurellales</taxon>
        <taxon>Nakamurellaceae</taxon>
        <taxon>Nakamurella</taxon>
    </lineage>
</organism>
<dbReference type="InterPro" id="IPR029050">
    <property type="entry name" value="Immunoprotect_excell_Ig-like"/>
</dbReference>
<name>C8XKT7_NAKMY</name>
<reference evidence="3 4" key="2">
    <citation type="journal article" date="2010" name="Stand. Genomic Sci.">
        <title>Complete genome sequence of Nakamurella multipartita type strain (Y-104).</title>
        <authorList>
            <person name="Tice H."/>
            <person name="Mayilraj S."/>
            <person name="Sims D."/>
            <person name="Lapidus A."/>
            <person name="Nolan M."/>
            <person name="Lucas S."/>
            <person name="Glavina Del Rio T."/>
            <person name="Copeland A."/>
            <person name="Cheng J.F."/>
            <person name="Meincke L."/>
            <person name="Bruce D."/>
            <person name="Goodwin L."/>
            <person name="Pitluck S."/>
            <person name="Ivanova N."/>
            <person name="Mavromatis K."/>
            <person name="Ovchinnikova G."/>
            <person name="Pati A."/>
            <person name="Chen A."/>
            <person name="Palaniappan K."/>
            <person name="Land M."/>
            <person name="Hauser L."/>
            <person name="Chang Y.J."/>
            <person name="Jeffries C.D."/>
            <person name="Detter J.C."/>
            <person name="Brettin T."/>
            <person name="Rohde M."/>
            <person name="Goker M."/>
            <person name="Bristow J."/>
            <person name="Eisen J.A."/>
            <person name="Markowitz V."/>
            <person name="Hugenholtz P."/>
            <person name="Kyrpides N.C."/>
            <person name="Klenk H.P."/>
            <person name="Chen F."/>
        </authorList>
    </citation>
    <scope>NUCLEOTIDE SEQUENCE [LARGE SCALE GENOMIC DNA]</scope>
    <source>
        <strain evidence="4">ATCC 700099 / DSM 44233 / CIP 104796 / JCM 9543 / NBRC 105858 / Y-104</strain>
    </source>
</reference>
<protein>
    <recommendedName>
        <fullName evidence="5">DUF4352 domain-containing protein</fullName>
    </recommendedName>
</protein>
<evidence type="ECO:0000313" key="3">
    <source>
        <dbReference type="EMBL" id="ACV80744.1"/>
    </source>
</evidence>
<feature type="compositionally biased region" description="Polar residues" evidence="2">
    <location>
        <begin position="112"/>
        <end position="123"/>
    </location>
</feature>